<accession>Q0WTD8</accession>
<organism evidence="1">
    <name type="scientific">Arabidopsis thaliana</name>
    <name type="common">Mouse-ear cress</name>
    <dbReference type="NCBI Taxonomy" id="3702"/>
    <lineage>
        <taxon>Eukaryota</taxon>
        <taxon>Viridiplantae</taxon>
        <taxon>Streptophyta</taxon>
        <taxon>Embryophyta</taxon>
        <taxon>Tracheophyta</taxon>
        <taxon>Spermatophyta</taxon>
        <taxon>Magnoliopsida</taxon>
        <taxon>eudicotyledons</taxon>
        <taxon>Gunneridae</taxon>
        <taxon>Pentapetalae</taxon>
        <taxon>rosids</taxon>
        <taxon>malvids</taxon>
        <taxon>Brassicales</taxon>
        <taxon>Brassicaceae</taxon>
        <taxon>Camelineae</taxon>
        <taxon>Arabidopsis</taxon>
    </lineage>
</organism>
<reference evidence="1" key="1">
    <citation type="submission" date="2006-07" db="EMBL/GenBank/DDBJ databases">
        <title>Large-scale analysis of RIKEN Arabidopsis full-length (RAFL) cDNAs.</title>
        <authorList>
            <person name="Totoki Y."/>
            <person name="Seki M."/>
            <person name="Ishida J."/>
            <person name="Nakajima M."/>
            <person name="Enju A."/>
            <person name="Morosawa T."/>
            <person name="Kamiya A."/>
            <person name="Narusaka M."/>
            <person name="Shin-i T."/>
            <person name="Nakagawa M."/>
            <person name="Sakamoto N."/>
            <person name="Oishi K."/>
            <person name="Kohara Y."/>
            <person name="Kobayashi M."/>
            <person name="Toyoda A."/>
            <person name="Sakaki Y."/>
            <person name="Sakurai T."/>
            <person name="Iida K."/>
            <person name="Akiyama K."/>
            <person name="Satou M."/>
            <person name="Toyoda T."/>
            <person name="Konagaya A."/>
            <person name="Carninci P."/>
            <person name="Kawai J."/>
            <person name="Hayashizaki Y."/>
            <person name="Shinozaki K."/>
        </authorList>
    </citation>
    <scope>NUCLEOTIDE SEQUENCE</scope>
</reference>
<name>Q0WTD8_ARATH</name>
<dbReference type="EMBL" id="AK227619">
    <property type="protein sequence ID" value="BAE99610.1"/>
    <property type="molecule type" value="mRNA"/>
</dbReference>
<sequence>MAMRKIQIREHSIEISQSSRNSSYNLQSNRPIQNHLTWCSVSCKINPTKLIRFLISLDEDKQALREFHNITMEEISEASIGNVIGNEKLLFFSVIECNQRKEIRVRQSSDLLHMIVKLFSPDITHKPKPFHNHRTTTR</sequence>
<proteinExistence type="evidence at transcript level"/>
<evidence type="ECO:0000313" key="1">
    <source>
        <dbReference type="EMBL" id="BAE99610.1"/>
    </source>
</evidence>
<protein>
    <submittedName>
        <fullName evidence="1">Uncharacterized protein</fullName>
    </submittedName>
</protein>
<dbReference type="AlphaFoldDB" id="Q0WTD8"/>